<sequence length="305" mass="35165">MSRQEPRPPRSALLPINRSNLPARVIASLEYQRHPAPLRIDGVDSLYGDLLQHLSSCRCASERLEQFRNYMTLRFRLPADDLPDSPLDEPQLRPKAHYNRLIRGWLFDSDSREGAVWKGWVESRFGLLTRFHKEPIPSPESDAYDRFLEERVRGIHNTNALETQLDLLYTYCQYELNQRYPGRSHLRLYRGSRGQLFGEHNGTKLKLFNNLSSFTLDPEEALRFGDQVLEVQVPLSKIVCFDSLLPGQLQGEQEYMVLGGLFEVSRFRGVPVTVTDDVQDARRCEGVTPVLPNTRNSCYKRKQSG</sequence>
<reference evidence="2" key="1">
    <citation type="journal article" date="2019" name="Int. J. Syst. Evol. Microbiol.">
        <title>The Global Catalogue of Microorganisms (GCM) 10K type strain sequencing project: providing services to taxonomists for standard genome sequencing and annotation.</title>
        <authorList>
            <consortium name="The Broad Institute Genomics Platform"/>
            <consortium name="The Broad Institute Genome Sequencing Center for Infectious Disease"/>
            <person name="Wu L."/>
            <person name="Ma J."/>
        </authorList>
    </citation>
    <scope>NUCLEOTIDE SEQUENCE [LARGE SCALE GENOMIC DNA]</scope>
    <source>
        <strain evidence="2">CGMCC 1.15341</strain>
    </source>
</reference>
<dbReference type="Proteomes" id="UP000629025">
    <property type="component" value="Unassembled WGS sequence"/>
</dbReference>
<comment type="caution">
    <text evidence="1">The sequence shown here is derived from an EMBL/GenBank/DDBJ whole genome shotgun (WGS) entry which is preliminary data.</text>
</comment>
<evidence type="ECO:0000313" key="1">
    <source>
        <dbReference type="EMBL" id="GGC05175.1"/>
    </source>
</evidence>
<gene>
    <name evidence="1" type="primary">draT</name>
    <name evidence="1" type="ORF">GCM10011352_34170</name>
</gene>
<dbReference type="EMBL" id="BMIJ01000007">
    <property type="protein sequence ID" value="GGC05175.1"/>
    <property type="molecule type" value="Genomic_DNA"/>
</dbReference>
<dbReference type="RefSeq" id="WP_229680812.1">
    <property type="nucleotide sequence ID" value="NZ_BMIJ01000007.1"/>
</dbReference>
<dbReference type="InterPro" id="IPR009953">
    <property type="entry name" value="DRA_trans"/>
</dbReference>
<protein>
    <submittedName>
        <fullName evidence="1">N-acyl homoserine lactonase</fullName>
    </submittedName>
</protein>
<name>A0ABQ1KRV6_9GAMM</name>
<keyword evidence="2" id="KW-1185">Reference proteome</keyword>
<evidence type="ECO:0000313" key="2">
    <source>
        <dbReference type="Proteomes" id="UP000629025"/>
    </source>
</evidence>
<accession>A0ABQ1KRV6</accession>
<organism evidence="1 2">
    <name type="scientific">Marinobacterium zhoushanense</name>
    <dbReference type="NCBI Taxonomy" id="1679163"/>
    <lineage>
        <taxon>Bacteria</taxon>
        <taxon>Pseudomonadati</taxon>
        <taxon>Pseudomonadota</taxon>
        <taxon>Gammaproteobacteria</taxon>
        <taxon>Oceanospirillales</taxon>
        <taxon>Oceanospirillaceae</taxon>
        <taxon>Marinobacterium</taxon>
    </lineage>
</organism>
<proteinExistence type="predicted"/>
<dbReference type="Pfam" id="PF07357">
    <property type="entry name" value="DRAT"/>
    <property type="match status" value="1"/>
</dbReference>